<name>A0ABV7MCM2_9PROT</name>
<dbReference type="Gene3D" id="3.40.50.720">
    <property type="entry name" value="NAD(P)-binding Rossmann-like Domain"/>
    <property type="match status" value="1"/>
</dbReference>
<evidence type="ECO:0000313" key="2">
    <source>
        <dbReference type="EMBL" id="MFC3303220.1"/>
    </source>
</evidence>
<accession>A0ABV7MCM2</accession>
<dbReference type="InterPro" id="IPR036291">
    <property type="entry name" value="NAD(P)-bd_dom_sf"/>
</dbReference>
<dbReference type="InterPro" id="IPR000683">
    <property type="entry name" value="Gfo/Idh/MocA-like_OxRdtase_N"/>
</dbReference>
<proteinExistence type="predicted"/>
<dbReference type="PANTHER" id="PTHR43377">
    <property type="entry name" value="BILIVERDIN REDUCTASE A"/>
    <property type="match status" value="1"/>
</dbReference>
<dbReference type="RefSeq" id="WP_189575558.1">
    <property type="nucleotide sequence ID" value="NZ_BMXU01000002.1"/>
</dbReference>
<dbReference type="Gene3D" id="3.30.360.10">
    <property type="entry name" value="Dihydrodipicolinate Reductase, domain 2"/>
    <property type="match status" value="1"/>
</dbReference>
<dbReference type="EMBL" id="JBHRVA010000003">
    <property type="protein sequence ID" value="MFC3303220.1"/>
    <property type="molecule type" value="Genomic_DNA"/>
</dbReference>
<comment type="caution">
    <text evidence="2">The sequence shown here is derived from an EMBL/GenBank/DDBJ whole genome shotgun (WGS) entry which is preliminary data.</text>
</comment>
<keyword evidence="3" id="KW-1185">Reference proteome</keyword>
<protein>
    <submittedName>
        <fullName evidence="2">Gfo/Idh/MocA family protein</fullName>
    </submittedName>
</protein>
<dbReference type="Proteomes" id="UP001595607">
    <property type="component" value="Unassembled WGS sequence"/>
</dbReference>
<feature type="domain" description="Gfo/Idh/MocA-like oxidoreductase N-terminal" evidence="1">
    <location>
        <begin position="6"/>
        <end position="121"/>
    </location>
</feature>
<evidence type="ECO:0000313" key="3">
    <source>
        <dbReference type="Proteomes" id="UP001595607"/>
    </source>
</evidence>
<dbReference type="PANTHER" id="PTHR43377:SF1">
    <property type="entry name" value="BILIVERDIN REDUCTASE A"/>
    <property type="match status" value="1"/>
</dbReference>
<dbReference type="InterPro" id="IPR051450">
    <property type="entry name" value="Gfo/Idh/MocA_Oxidoreductases"/>
</dbReference>
<gene>
    <name evidence="2" type="ORF">ACFONP_10805</name>
</gene>
<evidence type="ECO:0000259" key="1">
    <source>
        <dbReference type="Pfam" id="PF01408"/>
    </source>
</evidence>
<dbReference type="SUPFAM" id="SSF51735">
    <property type="entry name" value="NAD(P)-binding Rossmann-fold domains"/>
    <property type="match status" value="1"/>
</dbReference>
<reference evidence="3" key="1">
    <citation type="journal article" date="2019" name="Int. J. Syst. Evol. Microbiol.">
        <title>The Global Catalogue of Microorganisms (GCM) 10K type strain sequencing project: providing services to taxonomists for standard genome sequencing and annotation.</title>
        <authorList>
            <consortium name="The Broad Institute Genomics Platform"/>
            <consortium name="The Broad Institute Genome Sequencing Center for Infectious Disease"/>
            <person name="Wu L."/>
            <person name="Ma J."/>
        </authorList>
    </citation>
    <scope>NUCLEOTIDE SEQUENCE [LARGE SCALE GENOMIC DNA]</scope>
    <source>
        <strain evidence="3">KCTC 22245</strain>
    </source>
</reference>
<dbReference type="Pfam" id="PF01408">
    <property type="entry name" value="GFO_IDH_MocA"/>
    <property type="match status" value="1"/>
</dbReference>
<sequence>MTDVLKAGVAGAGVFGGYHANKYAETEGAELVAIYDHDIERAKERADKFGAKGFDNYDAFLAQVDVLTIATPATTHASLAAKAIAAGKHVLVEKPIAMTVDEADALIEAAEAKGVFIQVGHQERYVAAAFGLFDREVPQKVTSRRMNRYSPRAGDVSVVLDLMIHDLDLLAQLTGRSDADILRIESRKEKGDFADYVDVTLDIGGVQARLIASRLEDDPVRDLRMEYLDGQVHLDFLKREVANTTPEPVAADFSGDDLPLALKDPLGFGTESFLAAVRSGVSPAVPGQAGRRALAMALAIEEAIDA</sequence>
<organism evidence="2 3">
    <name type="scientific">Parvularcula lutaonensis</name>
    <dbReference type="NCBI Taxonomy" id="491923"/>
    <lineage>
        <taxon>Bacteria</taxon>
        <taxon>Pseudomonadati</taxon>
        <taxon>Pseudomonadota</taxon>
        <taxon>Alphaproteobacteria</taxon>
        <taxon>Parvularculales</taxon>
        <taxon>Parvularculaceae</taxon>
        <taxon>Parvularcula</taxon>
    </lineage>
</organism>